<gene>
    <name evidence="1" type="ORF">HQ865_00490</name>
</gene>
<name>A0A7D4TV63_9SPHI</name>
<accession>A0A7D4TV63</accession>
<sequence>MRVVIEDEYLVRLYLNGKSLGKPKFNYDIEKGFIKKVLQIENATNTQDLRNIKSLHFEKLSGDLEGKYSIRINKGYRIIFRIEREGNNTRVEIVCIEELSNHYS</sequence>
<dbReference type="Gene3D" id="3.30.2310.20">
    <property type="entry name" value="RelE-like"/>
    <property type="match status" value="1"/>
</dbReference>
<evidence type="ECO:0000313" key="1">
    <source>
        <dbReference type="EMBL" id="QKJ28297.1"/>
    </source>
</evidence>
<reference evidence="1 2" key="1">
    <citation type="submission" date="2020-05" db="EMBL/GenBank/DDBJ databases">
        <title>Mucilaginibacter mali sp. nov.</title>
        <authorList>
            <person name="Kim H.S."/>
            <person name="Lee K.C."/>
            <person name="Suh M.K."/>
            <person name="Kim J.-S."/>
            <person name="Han K.-I."/>
            <person name="Eom M.K."/>
            <person name="Shin Y.K."/>
            <person name="Lee J.-S."/>
        </authorList>
    </citation>
    <scope>NUCLEOTIDE SEQUENCE [LARGE SCALE GENOMIC DNA]</scope>
    <source>
        <strain evidence="1 2">G2-14</strain>
    </source>
</reference>
<dbReference type="KEGG" id="mmab:HQ865_00490"/>
<evidence type="ECO:0000313" key="2">
    <source>
        <dbReference type="Proteomes" id="UP000505355"/>
    </source>
</evidence>
<proteinExistence type="predicted"/>
<dbReference type="AlphaFoldDB" id="A0A7D4TV63"/>
<dbReference type="InterPro" id="IPR035093">
    <property type="entry name" value="RelE/ParE_toxin_dom_sf"/>
</dbReference>
<dbReference type="Pfam" id="PF05015">
    <property type="entry name" value="HigB-like_toxin"/>
    <property type="match status" value="1"/>
</dbReference>
<dbReference type="Proteomes" id="UP000505355">
    <property type="component" value="Chromosome"/>
</dbReference>
<protein>
    <submittedName>
        <fullName evidence="1">Type II toxin-antitoxin system RelE/ParE family toxin</fullName>
    </submittedName>
</protein>
<dbReference type="PANTHER" id="PTHR40266">
    <property type="entry name" value="TOXIN HIGB-1"/>
    <property type="match status" value="1"/>
</dbReference>
<dbReference type="InterPro" id="IPR007711">
    <property type="entry name" value="HigB-1"/>
</dbReference>
<organism evidence="1 2">
    <name type="scientific">Mucilaginibacter mali</name>
    <dbReference type="NCBI Taxonomy" id="2740462"/>
    <lineage>
        <taxon>Bacteria</taxon>
        <taxon>Pseudomonadati</taxon>
        <taxon>Bacteroidota</taxon>
        <taxon>Sphingobacteriia</taxon>
        <taxon>Sphingobacteriales</taxon>
        <taxon>Sphingobacteriaceae</taxon>
        <taxon>Mucilaginibacter</taxon>
    </lineage>
</organism>
<dbReference type="SUPFAM" id="SSF143011">
    <property type="entry name" value="RelE-like"/>
    <property type="match status" value="1"/>
</dbReference>
<keyword evidence="2" id="KW-1185">Reference proteome</keyword>
<dbReference type="PANTHER" id="PTHR40266:SF2">
    <property type="entry name" value="TOXIN HIGB-1"/>
    <property type="match status" value="1"/>
</dbReference>
<dbReference type="EMBL" id="CP054139">
    <property type="protein sequence ID" value="QKJ28297.1"/>
    <property type="molecule type" value="Genomic_DNA"/>
</dbReference>
<dbReference type="RefSeq" id="WP_173412999.1">
    <property type="nucleotide sequence ID" value="NZ_CP054139.1"/>
</dbReference>